<evidence type="ECO:0000256" key="1">
    <source>
        <dbReference type="ARBA" id="ARBA00004651"/>
    </source>
</evidence>
<sequence>MNRIECSMFGRDIRIRASIQKEGKRLAKESFIKGTLIIAAATLVARVLGLFQRVPLEHMLGSVGNASFAASQTVYLMILAIATAGIPSTLSKMVSERYALNKVREAERVYYAALLFGLISGVITTLLLIAFAGVYADMIQLPEAALAIRALAPALLLFPVIAMMRGYTQGRNMMQASGVSQIVEQVLRVLTAIGLAYILMSTGQNQEWIAAGASFGGVLGSVGAFIIMIYYLRKLRQADREAGVRARRRGAKKVPLSDIFRSIFAMSVPIVLSSLAVPAVNFIDTSITIPLLSPEVGVDEAKHLYGILGQRAQSIAGIPPILAIALSTSLIPVISAAFAKRDMVHLKRQTTMAMRISVLSGMPIVLALAVAAYSVNGFLFSTLDGAGIIAALTLGTIFQITMMTSSSILIGLGKPYIAMISVTLGIIIKLIASFSLVHFFGIYGIIGGTALSFLLITWLNLRVMKKVVPFSVLGNRWLGFLMTIVLSGGVGYGCEWLGEQLVSILPAKLAFMFTAGVVGVGVVALFVVGLVAFRVIRYDELSGYPRAVQKVLRPLMRLQGERG</sequence>
<dbReference type="InterPro" id="IPR050833">
    <property type="entry name" value="Poly_Biosynth_Transport"/>
</dbReference>
<evidence type="ECO:0000256" key="4">
    <source>
        <dbReference type="ARBA" id="ARBA00022989"/>
    </source>
</evidence>
<dbReference type="InterPro" id="IPR024923">
    <property type="entry name" value="PG_synth_SpoVB"/>
</dbReference>
<dbReference type="PIRSF" id="PIRSF038958">
    <property type="entry name" value="PG_synth_SpoVB"/>
    <property type="match status" value="1"/>
</dbReference>
<dbReference type="PANTHER" id="PTHR30250:SF21">
    <property type="entry name" value="LIPID II FLIPPASE MURJ"/>
    <property type="match status" value="1"/>
</dbReference>
<evidence type="ECO:0000256" key="2">
    <source>
        <dbReference type="ARBA" id="ARBA00022475"/>
    </source>
</evidence>
<feature type="transmembrane region" description="Helical" evidence="6">
    <location>
        <begin position="416"/>
        <end position="434"/>
    </location>
</feature>
<dbReference type="PANTHER" id="PTHR30250">
    <property type="entry name" value="PST FAMILY PREDICTED COLANIC ACID TRANSPORTER"/>
    <property type="match status" value="1"/>
</dbReference>
<keyword evidence="4 6" id="KW-1133">Transmembrane helix</keyword>
<feature type="transmembrane region" description="Helical" evidence="6">
    <location>
        <begin position="146"/>
        <end position="164"/>
    </location>
</feature>
<dbReference type="GO" id="GO:0005886">
    <property type="term" value="C:plasma membrane"/>
    <property type="evidence" value="ECO:0007669"/>
    <property type="project" value="UniProtKB-SubCell"/>
</dbReference>
<keyword evidence="5 6" id="KW-0472">Membrane</keyword>
<feature type="transmembrane region" description="Helical" evidence="6">
    <location>
        <begin position="31"/>
        <end position="52"/>
    </location>
</feature>
<feature type="transmembrane region" description="Helical" evidence="6">
    <location>
        <begin position="259"/>
        <end position="283"/>
    </location>
</feature>
<feature type="transmembrane region" description="Helical" evidence="6">
    <location>
        <begin position="185"/>
        <end position="202"/>
    </location>
</feature>
<name>A0A383R645_PAEAL</name>
<keyword evidence="2" id="KW-1003">Cell membrane</keyword>
<feature type="transmembrane region" description="Helical" evidence="6">
    <location>
        <begin position="321"/>
        <end position="340"/>
    </location>
</feature>
<evidence type="ECO:0000313" key="7">
    <source>
        <dbReference type="EMBL" id="SYX82032.1"/>
    </source>
</evidence>
<evidence type="ECO:0000256" key="5">
    <source>
        <dbReference type="ARBA" id="ARBA00023136"/>
    </source>
</evidence>
<feature type="transmembrane region" description="Helical" evidence="6">
    <location>
        <begin position="208"/>
        <end position="232"/>
    </location>
</feature>
<proteinExistence type="predicted"/>
<accession>A0A383R645</accession>
<protein>
    <submittedName>
        <fullName evidence="7">Stage V sporulation protein B</fullName>
    </submittedName>
</protein>
<dbReference type="Pfam" id="PF01943">
    <property type="entry name" value="Polysacc_synt"/>
    <property type="match status" value="1"/>
</dbReference>
<dbReference type="AlphaFoldDB" id="A0A383R645"/>
<dbReference type="CDD" id="cd13124">
    <property type="entry name" value="MATE_SpoVB_like"/>
    <property type="match status" value="1"/>
</dbReference>
<comment type="subcellular location">
    <subcellularLocation>
        <location evidence="1">Cell membrane</location>
        <topology evidence="1">Multi-pass membrane protein</topology>
    </subcellularLocation>
</comment>
<evidence type="ECO:0000256" key="3">
    <source>
        <dbReference type="ARBA" id="ARBA00022692"/>
    </source>
</evidence>
<evidence type="ECO:0000256" key="6">
    <source>
        <dbReference type="SAM" id="Phobius"/>
    </source>
</evidence>
<feature type="transmembrane region" description="Helical" evidence="6">
    <location>
        <begin position="385"/>
        <end position="404"/>
    </location>
</feature>
<reference evidence="8" key="1">
    <citation type="submission" date="2018-08" db="EMBL/GenBank/DDBJ databases">
        <authorList>
            <person name="Chevrot R."/>
        </authorList>
    </citation>
    <scope>NUCLEOTIDE SEQUENCE [LARGE SCALE GENOMIC DNA]</scope>
</reference>
<gene>
    <name evidence="7" type="ORF">PBLR_10452</name>
</gene>
<dbReference type="Proteomes" id="UP000304148">
    <property type="component" value="Chromosome"/>
</dbReference>
<feature type="transmembrane region" description="Helical" evidence="6">
    <location>
        <begin position="352"/>
        <end position="373"/>
    </location>
</feature>
<feature type="transmembrane region" description="Helical" evidence="6">
    <location>
        <begin position="512"/>
        <end position="536"/>
    </location>
</feature>
<dbReference type="EMBL" id="LS992241">
    <property type="protein sequence ID" value="SYX82032.1"/>
    <property type="molecule type" value="Genomic_DNA"/>
</dbReference>
<feature type="transmembrane region" description="Helical" evidence="6">
    <location>
        <begin position="110"/>
        <end position="134"/>
    </location>
</feature>
<evidence type="ECO:0000313" key="8">
    <source>
        <dbReference type="Proteomes" id="UP000304148"/>
    </source>
</evidence>
<organism evidence="7 8">
    <name type="scientific">Paenibacillus alvei</name>
    <name type="common">Bacillus alvei</name>
    <dbReference type="NCBI Taxonomy" id="44250"/>
    <lineage>
        <taxon>Bacteria</taxon>
        <taxon>Bacillati</taxon>
        <taxon>Bacillota</taxon>
        <taxon>Bacilli</taxon>
        <taxon>Bacillales</taxon>
        <taxon>Paenibacillaceae</taxon>
        <taxon>Paenibacillus</taxon>
    </lineage>
</organism>
<feature type="transmembrane region" description="Helical" evidence="6">
    <location>
        <begin position="440"/>
        <end position="461"/>
    </location>
</feature>
<dbReference type="InterPro" id="IPR002797">
    <property type="entry name" value="Polysacc_synth"/>
</dbReference>
<keyword evidence="3 6" id="KW-0812">Transmembrane</keyword>
<feature type="transmembrane region" description="Helical" evidence="6">
    <location>
        <begin position="473"/>
        <end position="492"/>
    </location>
</feature>
<feature type="transmembrane region" description="Helical" evidence="6">
    <location>
        <begin position="72"/>
        <end position="90"/>
    </location>
</feature>